<dbReference type="Pfam" id="PF13206">
    <property type="entry name" value="VSG_B"/>
    <property type="match status" value="1"/>
</dbReference>
<dbReference type="GO" id="GO:0098552">
    <property type="term" value="C:side of membrane"/>
    <property type="evidence" value="ECO:0007669"/>
    <property type="project" value="UniProtKB-KW"/>
</dbReference>
<feature type="domain" description="Trypanosome variant surface glycoprotein B-type N-terminal" evidence="11">
    <location>
        <begin position="17"/>
        <end position="338"/>
    </location>
</feature>
<evidence type="ECO:0000259" key="11">
    <source>
        <dbReference type="Pfam" id="PF13206"/>
    </source>
</evidence>
<feature type="signal peptide" evidence="10">
    <location>
        <begin position="1"/>
        <end position="18"/>
    </location>
</feature>
<keyword evidence="8" id="KW-0449">Lipoprotein</keyword>
<evidence type="ECO:0000256" key="5">
    <source>
        <dbReference type="ARBA" id="ARBA00022729"/>
    </source>
</evidence>
<feature type="region of interest" description="Disordered" evidence="9">
    <location>
        <begin position="363"/>
        <end position="399"/>
    </location>
</feature>
<keyword evidence="4" id="KW-0336">GPI-anchor</keyword>
<organism evidence="12">
    <name type="scientific">Trypanosoma brucei</name>
    <dbReference type="NCBI Taxonomy" id="5691"/>
    <lineage>
        <taxon>Eukaryota</taxon>
        <taxon>Discoba</taxon>
        <taxon>Euglenozoa</taxon>
        <taxon>Kinetoplastea</taxon>
        <taxon>Metakinetoplastina</taxon>
        <taxon>Trypanosomatida</taxon>
        <taxon>Trypanosomatidae</taxon>
        <taxon>Trypanosoma</taxon>
    </lineage>
</organism>
<dbReference type="VEuPathDB" id="TriTrypDB:Tb11.v5.0287"/>
<evidence type="ECO:0000256" key="9">
    <source>
        <dbReference type="SAM" id="MobiDB-lite"/>
    </source>
</evidence>
<evidence type="ECO:0000256" key="4">
    <source>
        <dbReference type="ARBA" id="ARBA00022622"/>
    </source>
</evidence>
<keyword evidence="7" id="KW-0325">Glycoprotein</keyword>
<evidence type="ECO:0000256" key="3">
    <source>
        <dbReference type="ARBA" id="ARBA00022475"/>
    </source>
</evidence>
<dbReference type="GO" id="GO:0005886">
    <property type="term" value="C:plasma membrane"/>
    <property type="evidence" value="ECO:0007669"/>
    <property type="project" value="UniProtKB-SubCell"/>
</dbReference>
<dbReference type="SUPFAM" id="SSF118251">
    <property type="entry name" value="Variant surface glycoprotein MITAT 1.2, VSG 221, C-terminal domain"/>
    <property type="match status" value="1"/>
</dbReference>
<reference evidence="12" key="1">
    <citation type="submission" date="2013-02" db="EMBL/GenBank/DDBJ databases">
        <authorList>
            <person name="Cross G.A.M."/>
            <person name="Kim H.-S."/>
            <person name="Wickstead B."/>
        </authorList>
    </citation>
    <scope>NUCLEOTIDE SEQUENCE</scope>
    <source>
        <strain evidence="12">Lister 427</strain>
    </source>
</reference>
<dbReference type="AlphaFoldDB" id="M4SZZ8"/>
<accession>M4SZZ8</accession>
<dbReference type="InterPro" id="IPR027446">
    <property type="entry name" value="VSG_C_dom_sf"/>
</dbReference>
<keyword evidence="6" id="KW-0472">Membrane</keyword>
<comment type="subcellular location">
    <subcellularLocation>
        <location evidence="2">Cell membrane</location>
        <topology evidence="2">Lipid-anchor</topology>
        <topology evidence="2">GPI-anchor</topology>
    </subcellularLocation>
</comment>
<dbReference type="VEuPathDB" id="TriTrypDB:Tb427_000542400"/>
<evidence type="ECO:0000256" key="10">
    <source>
        <dbReference type="SAM" id="SignalP"/>
    </source>
</evidence>
<dbReference type="InterPro" id="IPR025932">
    <property type="entry name" value="Trypano_VSG_B_N_dom"/>
</dbReference>
<feature type="chain" id="PRO_5004058112" evidence="10">
    <location>
        <begin position="19"/>
        <end position="426"/>
    </location>
</feature>
<evidence type="ECO:0000256" key="8">
    <source>
        <dbReference type="ARBA" id="ARBA00023288"/>
    </source>
</evidence>
<sequence>MTRSSALAIIFVIGGTNAEAENAREFAVLCQAYTATFKAATTEMYTPPTAEPDTSDIENMKLMTLPETNFSKGKPDGFADNDTWETKKKALMQPSAAGGKPPYQRYSSDKLTVAAHEQLTKLAKEANTAKNAYNTAKQAIATAVANINNNLKLARTATTSGADNSDDAYDTRTLACTTTSGTKAGKSIVSDIGCICASAGGTNVCGNGIGDTNYRTGGTDTATAAKTAFQAVKQHCPGKKTATPPTAEHLAAIIAGLASELGTTVRGAKGPTILGGGNTAACTGETGTQNACVDYKTPITAGGVDAIPWVEKFHAATQAMKTAQAEASKMQSAAHKVEALTATARTLYDSIGTADLAAQLATAANSKQPAKPTAAKPEKSEATEKCKPDTKENECNDKDCEFKDGKCKVKEGVKAEKDDKTTTNTT</sequence>
<feature type="compositionally biased region" description="Basic and acidic residues" evidence="9">
    <location>
        <begin position="376"/>
        <end position="399"/>
    </location>
</feature>
<evidence type="ECO:0000256" key="1">
    <source>
        <dbReference type="ARBA" id="ARBA00002523"/>
    </source>
</evidence>
<reference evidence="12" key="2">
    <citation type="journal article" date="2014" name="Mol. Biochem. Parasitol.">
        <title>Capturing the variant surface glycoprotein repertoire (the VSGnome) of Trypanosoma brucei Lister 427.</title>
        <authorList>
            <person name="Cross G.A."/>
            <person name="Kim H.S."/>
            <person name="Wickstead B."/>
        </authorList>
    </citation>
    <scope>NUCLEOTIDE SEQUENCE</scope>
    <source>
        <strain evidence="12">Lister 427</strain>
    </source>
</reference>
<keyword evidence="3" id="KW-1003">Cell membrane</keyword>
<evidence type="ECO:0000256" key="7">
    <source>
        <dbReference type="ARBA" id="ARBA00023180"/>
    </source>
</evidence>
<proteinExistence type="predicted"/>
<evidence type="ECO:0000313" key="12">
    <source>
        <dbReference type="EMBL" id="AGH60277.1"/>
    </source>
</evidence>
<name>M4SZZ8_9TRYP</name>
<protein>
    <submittedName>
        <fullName evidence="12">Variant surface glycoprotein 1344</fullName>
    </submittedName>
</protein>
<keyword evidence="5 10" id="KW-0732">Signal</keyword>
<comment type="function">
    <text evidence="1">VSG forms a coat on the surface of the parasite. The trypanosome evades the immune response of the host by expressing a series of antigenically distinct VSGs from an estimated 1000 VSG genes.</text>
</comment>
<evidence type="ECO:0000256" key="6">
    <source>
        <dbReference type="ARBA" id="ARBA00023136"/>
    </source>
</evidence>
<evidence type="ECO:0000256" key="2">
    <source>
        <dbReference type="ARBA" id="ARBA00004609"/>
    </source>
</evidence>
<dbReference type="EMBL" id="KC612846">
    <property type="protein sequence ID" value="AGH60277.1"/>
    <property type="molecule type" value="Genomic_DNA"/>
</dbReference>